<dbReference type="EMBL" id="CM037626">
    <property type="protein sequence ID" value="KAH8012263.1"/>
    <property type="molecule type" value="Genomic_DNA"/>
</dbReference>
<evidence type="ECO:0000313" key="1">
    <source>
        <dbReference type="EMBL" id="KAH8012263.1"/>
    </source>
</evidence>
<accession>A0ACB8G020</accession>
<reference evidence="1" key="1">
    <citation type="submission" date="2021-08" db="EMBL/GenBank/DDBJ databases">
        <title>The first chromosome-level gecko genome reveals the dynamic sex chromosomes of Neotropical dwarf geckos (Sphaerodactylidae: Sphaerodactylus).</title>
        <authorList>
            <person name="Pinto B.J."/>
            <person name="Keating S.E."/>
            <person name="Gamble T."/>
        </authorList>
    </citation>
    <scope>NUCLEOTIDE SEQUENCE</scope>
    <source>
        <strain evidence="1">TG3544</strain>
    </source>
</reference>
<protein>
    <submittedName>
        <fullName evidence="1">Uncharacterized protein</fullName>
    </submittedName>
</protein>
<proteinExistence type="predicted"/>
<organism evidence="1 2">
    <name type="scientific">Sphaerodactylus townsendi</name>
    <dbReference type="NCBI Taxonomy" id="933632"/>
    <lineage>
        <taxon>Eukaryota</taxon>
        <taxon>Metazoa</taxon>
        <taxon>Chordata</taxon>
        <taxon>Craniata</taxon>
        <taxon>Vertebrata</taxon>
        <taxon>Euteleostomi</taxon>
        <taxon>Lepidosauria</taxon>
        <taxon>Squamata</taxon>
        <taxon>Bifurcata</taxon>
        <taxon>Gekkota</taxon>
        <taxon>Sphaerodactylidae</taxon>
        <taxon>Sphaerodactylus</taxon>
    </lineage>
</organism>
<keyword evidence="2" id="KW-1185">Reference proteome</keyword>
<comment type="caution">
    <text evidence="1">The sequence shown here is derived from an EMBL/GenBank/DDBJ whole genome shotgun (WGS) entry which is preliminary data.</text>
</comment>
<sequence>MAWTLVFLLVLSYPSGSSSQPALTQSPLASFSPGETVHLSCSMSSGASIGNYRVHWYQQKSGGAPLFLYQYYTSSNQDRGSGIPERFTVSPDTSNNRWNLVITGVQAEDDADYFCSTFDGKSNSFHSHTPHAQSCTFMGN</sequence>
<evidence type="ECO:0000313" key="2">
    <source>
        <dbReference type="Proteomes" id="UP000827872"/>
    </source>
</evidence>
<gene>
    <name evidence="1" type="ORF">K3G42_015995</name>
</gene>
<name>A0ACB8G020_9SAUR</name>
<dbReference type="Proteomes" id="UP000827872">
    <property type="component" value="Linkage Group LG13"/>
</dbReference>